<evidence type="ECO:0000259" key="3">
    <source>
        <dbReference type="PROSITE" id="PS50263"/>
    </source>
</evidence>
<reference evidence="4 5" key="1">
    <citation type="submission" date="2022-09" db="EMBL/GenBank/DDBJ databases">
        <authorList>
            <person name="Palmer J.M."/>
        </authorList>
    </citation>
    <scope>NUCLEOTIDE SEQUENCE [LARGE SCALE GENOMIC DNA]</scope>
    <source>
        <strain evidence="4 5">DSM 7382</strain>
    </source>
</reference>
<dbReference type="InterPro" id="IPR036526">
    <property type="entry name" value="C-N_Hydrolase_sf"/>
</dbReference>
<comment type="similarity">
    <text evidence="1">Belongs to the carbon-nitrogen hydrolase superfamily. Nitrilase family.</text>
</comment>
<dbReference type="InterPro" id="IPR003010">
    <property type="entry name" value="C-N_Hydrolase"/>
</dbReference>
<dbReference type="SUPFAM" id="SSF56317">
    <property type="entry name" value="Carbon-nitrogen hydrolase"/>
    <property type="match status" value="1"/>
</dbReference>
<protein>
    <recommendedName>
        <fullName evidence="3">CN hydrolase domain-containing protein</fullName>
    </recommendedName>
</protein>
<dbReference type="Gene3D" id="3.60.110.10">
    <property type="entry name" value="Carbon-nitrogen hydrolase"/>
    <property type="match status" value="1"/>
</dbReference>
<evidence type="ECO:0000256" key="1">
    <source>
        <dbReference type="ARBA" id="ARBA00008129"/>
    </source>
</evidence>
<dbReference type="CDD" id="cd07564">
    <property type="entry name" value="nitrilases_CHs"/>
    <property type="match status" value="1"/>
</dbReference>
<keyword evidence="5" id="KW-1185">Reference proteome</keyword>
<evidence type="ECO:0000313" key="4">
    <source>
        <dbReference type="EMBL" id="KAK7694939.1"/>
    </source>
</evidence>
<dbReference type="InterPro" id="IPR000132">
    <property type="entry name" value="Nitrilase/CN_hydratase_CS"/>
</dbReference>
<dbReference type="PROSITE" id="PS50263">
    <property type="entry name" value="CN_HYDROLASE"/>
    <property type="match status" value="1"/>
</dbReference>
<proteinExistence type="inferred from homology"/>
<organism evidence="4 5">
    <name type="scientific">Cerrena zonata</name>
    <dbReference type="NCBI Taxonomy" id="2478898"/>
    <lineage>
        <taxon>Eukaryota</taxon>
        <taxon>Fungi</taxon>
        <taxon>Dikarya</taxon>
        <taxon>Basidiomycota</taxon>
        <taxon>Agaricomycotina</taxon>
        <taxon>Agaricomycetes</taxon>
        <taxon>Polyporales</taxon>
        <taxon>Cerrenaceae</taxon>
        <taxon>Cerrena</taxon>
    </lineage>
</organism>
<dbReference type="PROSITE" id="PS00920">
    <property type="entry name" value="NITRIL_CHT_1"/>
    <property type="match status" value="1"/>
</dbReference>
<feature type="active site" description="Proton acceptor" evidence="2">
    <location>
        <position position="46"/>
    </location>
</feature>
<dbReference type="InterPro" id="IPR044149">
    <property type="entry name" value="Nitrilases_CHs"/>
</dbReference>
<accession>A0AAW0GUX0</accession>
<comment type="caution">
    <text evidence="4">The sequence shown here is derived from an EMBL/GenBank/DDBJ whole genome shotgun (WGS) entry which is preliminary data.</text>
</comment>
<dbReference type="AlphaFoldDB" id="A0AAW0GUX0"/>
<dbReference type="PANTHER" id="PTHR46044">
    <property type="entry name" value="NITRILASE"/>
    <property type="match status" value="1"/>
</dbReference>
<dbReference type="Proteomes" id="UP001385951">
    <property type="component" value="Unassembled WGS sequence"/>
</dbReference>
<sequence>MANKIRASVVQAATAAYSLPDTLSKLEHFARIAKERDGAQLVVFPEAFIGGYPKMTTFGVVVGERSPEGRDEFLRYYNAAIEVPSPAITSVEQISKELNVFLVVGVIERDGGTLYCTAVFVDPVQGYVGKHRKLAPTAMERLIWGQGDASTLTVLDTTFPKAKETSPTVKAKISATICWENYMPLLRTFYYSQGTQIYCAPTVDARPEWQHTMIHIALEGRCFVLSACQYAEEKDYPADHAVRNVDQRNPSNVMIAGGSVIVSPLGKVLAGPLLGEEGVISADLDLDDIPRAKFDLDVTGHYARPDVFQLTVTGH</sequence>
<name>A0AAW0GUX0_9APHY</name>
<dbReference type="EMBL" id="JASBNA010000002">
    <property type="protein sequence ID" value="KAK7694939.1"/>
    <property type="molecule type" value="Genomic_DNA"/>
</dbReference>
<evidence type="ECO:0000256" key="2">
    <source>
        <dbReference type="PROSITE-ProRule" id="PRU10139"/>
    </source>
</evidence>
<evidence type="ECO:0000313" key="5">
    <source>
        <dbReference type="Proteomes" id="UP001385951"/>
    </source>
</evidence>
<dbReference type="GO" id="GO:0000257">
    <property type="term" value="F:nitrilase activity"/>
    <property type="evidence" value="ECO:0007669"/>
    <property type="project" value="UniProtKB-ARBA"/>
</dbReference>
<dbReference type="GO" id="GO:0016836">
    <property type="term" value="F:hydro-lyase activity"/>
    <property type="evidence" value="ECO:0007669"/>
    <property type="project" value="UniProtKB-ARBA"/>
</dbReference>
<dbReference type="PANTHER" id="PTHR46044:SF1">
    <property type="entry name" value="CN HYDROLASE DOMAIN-CONTAINING PROTEIN"/>
    <property type="match status" value="1"/>
</dbReference>
<feature type="domain" description="CN hydrolase" evidence="3">
    <location>
        <begin position="5"/>
        <end position="286"/>
    </location>
</feature>
<dbReference type="Pfam" id="PF00795">
    <property type="entry name" value="CN_hydrolase"/>
    <property type="match status" value="1"/>
</dbReference>
<gene>
    <name evidence="4" type="ORF">QCA50_002127</name>
</gene>